<dbReference type="CDD" id="cd02134">
    <property type="entry name" value="KH-II_NusA_rpt1"/>
    <property type="match status" value="1"/>
</dbReference>
<dbReference type="InterPro" id="IPR058582">
    <property type="entry name" value="KH_NusA_2nd"/>
</dbReference>
<dbReference type="Pfam" id="PF08529">
    <property type="entry name" value="NusA_N"/>
    <property type="match status" value="1"/>
</dbReference>
<dbReference type="InterPro" id="IPR012340">
    <property type="entry name" value="NA-bd_OB-fold"/>
</dbReference>
<dbReference type="GO" id="GO:0005829">
    <property type="term" value="C:cytosol"/>
    <property type="evidence" value="ECO:0007669"/>
    <property type="project" value="TreeGrafter"/>
</dbReference>
<dbReference type="NCBIfam" id="TIGR01954">
    <property type="entry name" value="nusA_Cterm_rpt"/>
    <property type="match status" value="2"/>
</dbReference>
<keyword evidence="6 7" id="KW-0804">Transcription</keyword>
<evidence type="ECO:0000256" key="3">
    <source>
        <dbReference type="ARBA" id="ARBA00022814"/>
    </source>
</evidence>
<dbReference type="CDD" id="cd22529">
    <property type="entry name" value="KH-II_NusA_rpt2"/>
    <property type="match status" value="1"/>
</dbReference>
<keyword evidence="3 7" id="KW-0889">Transcription antitermination</keyword>
<dbReference type="AlphaFoldDB" id="A0A369XJU2"/>
<dbReference type="SUPFAM" id="SSF47794">
    <property type="entry name" value="Rad51 N-terminal domain-like"/>
    <property type="match status" value="2"/>
</dbReference>
<dbReference type="Gene3D" id="3.30.300.20">
    <property type="match status" value="2"/>
</dbReference>
<gene>
    <name evidence="7" type="primary">nusA</name>
    <name evidence="9" type="ORF">DVS81_18850</name>
</gene>
<keyword evidence="2 7" id="KW-0963">Cytoplasm</keyword>
<dbReference type="Proteomes" id="UP000253831">
    <property type="component" value="Unassembled WGS sequence"/>
</dbReference>
<comment type="caution">
    <text evidence="9">The sequence shown here is derived from an EMBL/GenBank/DDBJ whole genome shotgun (WGS) entry which is preliminary data.</text>
</comment>
<dbReference type="InterPro" id="IPR030842">
    <property type="entry name" value="TF_NusA_bacterial"/>
</dbReference>
<dbReference type="Pfam" id="PF00575">
    <property type="entry name" value="S1"/>
    <property type="match status" value="1"/>
</dbReference>
<dbReference type="SUPFAM" id="SSF54814">
    <property type="entry name" value="Prokaryotic type KH domain (KH-domain type II)"/>
    <property type="match status" value="2"/>
</dbReference>
<dbReference type="InterPro" id="IPR013735">
    <property type="entry name" value="TF_NusA_N"/>
</dbReference>
<dbReference type="PANTHER" id="PTHR22648">
    <property type="entry name" value="TRANSCRIPTION TERMINATION FACTOR NUSA"/>
    <property type="match status" value="1"/>
</dbReference>
<dbReference type="InterPro" id="IPR010213">
    <property type="entry name" value="TF_NusA"/>
</dbReference>
<name>A0A369XJU2_9PROT</name>
<keyword evidence="4 7" id="KW-0694">RNA-binding</keyword>
<dbReference type="InterPro" id="IPR009019">
    <property type="entry name" value="KH_sf_prok-type"/>
</dbReference>
<dbReference type="FunFam" id="3.30.300.20:FF:000002">
    <property type="entry name" value="Transcription termination/antitermination protein NusA"/>
    <property type="match status" value="1"/>
</dbReference>
<protein>
    <recommendedName>
        <fullName evidence="7">Transcription termination/antitermination protein NusA</fullName>
    </recommendedName>
</protein>
<organism evidence="9 10">
    <name type="scientific">Candidatus Accumulibacter meliphilus</name>
    <dbReference type="NCBI Taxonomy" id="2211374"/>
    <lineage>
        <taxon>Bacteria</taxon>
        <taxon>Pseudomonadati</taxon>
        <taxon>Pseudomonadota</taxon>
        <taxon>Betaproteobacteria</taxon>
        <taxon>Candidatus Accumulibacter</taxon>
    </lineage>
</organism>
<dbReference type="FunFam" id="1.10.150.20:FF:000018">
    <property type="entry name" value="Transcription termination/antitermination protein NusA"/>
    <property type="match status" value="1"/>
</dbReference>
<dbReference type="Pfam" id="PF13184">
    <property type="entry name" value="KH_NusA_1st"/>
    <property type="match status" value="1"/>
</dbReference>
<dbReference type="Pfam" id="PF26594">
    <property type="entry name" value="KH_NusA_2nd"/>
    <property type="match status" value="1"/>
</dbReference>
<dbReference type="CDD" id="cd04455">
    <property type="entry name" value="S1_NusA"/>
    <property type="match status" value="1"/>
</dbReference>
<reference evidence="9 10" key="1">
    <citation type="submission" date="2018-05" db="EMBL/GenBank/DDBJ databases">
        <title>Integrated omic analyses show evidence that a Ca. Accumulibacter phosphatis strain performs denitrification under micro-aerobic conditions.</title>
        <authorList>
            <person name="Camejo P.Y."/>
            <person name="Katherine M.D."/>
            <person name="Daniel N.R."/>
        </authorList>
    </citation>
    <scope>NUCLEOTIDE SEQUENCE [LARGE SCALE GENOMIC DNA]</scope>
    <source>
        <strain evidence="9">UW-LDO-IC</strain>
    </source>
</reference>
<sequence>MSREILLLVDVLAREKNVTRDIVFGALEMALASATKKRIHDDANVRVVVDRETGDFETFRRWEVVADPDFLDEEEQLPLSEAQVQDPEVEVGDFLEEALEPIDFGRIGAQAAKQVILQKIRDAEREQILNDFLARKEHLVIGAIKRMERGNAIIETGKIEALLPRDQMIPRENLRVGDRVKAYLLRIDRAARGPQLILSRTAPEFIIKLFALEVPEVDDGLLEIKAAARDPGMRAKIAVKSNDQRIDPIGTCVGMRGMRVTAVTNELAGERVDIVLWSPDPAQFVVGALAPAEVSSIVVDEEKHCMDVVVDEQNLAIAIGRGGQNVRLASEMTGWTINLMTEDEAQTMVEAEAAAMRVLFMEKLDVDEEVANILIEEGFSTLEEVAYVPVHEMLEIESFDEATVQELRERARNVLLTEAIATEEKIEEVAEDMLSLEGMDKSLAGKLAGSGIKTRDDLADLAVDELTELTGMDTQRAKQLITTARAHWFE</sequence>
<comment type="function">
    <text evidence="7">Participates in both transcription termination and antitermination.</text>
</comment>
<dbReference type="Gene3D" id="1.10.150.20">
    <property type="entry name" value="5' to 3' exonuclease, C-terminal subdomain"/>
    <property type="match status" value="2"/>
</dbReference>
<dbReference type="PANTHER" id="PTHR22648:SF0">
    <property type="entry name" value="TRANSCRIPTION TERMINATION_ANTITERMINATION PROTEIN NUSA"/>
    <property type="match status" value="1"/>
</dbReference>
<dbReference type="SMART" id="SM00316">
    <property type="entry name" value="S1"/>
    <property type="match status" value="1"/>
</dbReference>
<accession>A0A369XJU2</accession>
<dbReference type="GO" id="GO:0006353">
    <property type="term" value="P:DNA-templated transcription termination"/>
    <property type="evidence" value="ECO:0007669"/>
    <property type="project" value="UniProtKB-UniRule"/>
</dbReference>
<dbReference type="GO" id="GO:0031564">
    <property type="term" value="P:transcription antitermination"/>
    <property type="evidence" value="ECO:0007669"/>
    <property type="project" value="UniProtKB-UniRule"/>
</dbReference>
<feature type="domain" description="S1 motif" evidence="8">
    <location>
        <begin position="137"/>
        <end position="201"/>
    </location>
</feature>
<dbReference type="SUPFAM" id="SSF50249">
    <property type="entry name" value="Nucleic acid-binding proteins"/>
    <property type="match status" value="1"/>
</dbReference>
<dbReference type="HAMAP" id="MF_00945_B">
    <property type="entry name" value="NusA_B"/>
    <property type="match status" value="1"/>
</dbReference>
<dbReference type="EMBL" id="QPGA01000061">
    <property type="protein sequence ID" value="RDE49052.1"/>
    <property type="molecule type" value="Genomic_DNA"/>
</dbReference>
<dbReference type="InterPro" id="IPR025249">
    <property type="entry name" value="TF_NusA_KH_1st"/>
</dbReference>
<proteinExistence type="inferred from homology"/>
<dbReference type="GO" id="GO:0000166">
    <property type="term" value="F:nucleotide binding"/>
    <property type="evidence" value="ECO:0007669"/>
    <property type="project" value="InterPro"/>
</dbReference>
<dbReference type="PROSITE" id="PS50126">
    <property type="entry name" value="S1"/>
    <property type="match status" value="1"/>
</dbReference>
<dbReference type="InterPro" id="IPR010995">
    <property type="entry name" value="DNA_repair_Rad51/TF_NusA_a-hlx"/>
</dbReference>
<dbReference type="GO" id="GO:0003700">
    <property type="term" value="F:DNA-binding transcription factor activity"/>
    <property type="evidence" value="ECO:0007669"/>
    <property type="project" value="InterPro"/>
</dbReference>
<comment type="similarity">
    <text evidence="7">Belongs to the NusA family.</text>
</comment>
<dbReference type="InterPro" id="IPR015946">
    <property type="entry name" value="KH_dom-like_a/b"/>
</dbReference>
<evidence type="ECO:0000256" key="2">
    <source>
        <dbReference type="ARBA" id="ARBA00022490"/>
    </source>
</evidence>
<evidence type="ECO:0000313" key="10">
    <source>
        <dbReference type="Proteomes" id="UP000253831"/>
    </source>
</evidence>
<dbReference type="Pfam" id="PF14520">
    <property type="entry name" value="HHH_5"/>
    <property type="match status" value="1"/>
</dbReference>
<evidence type="ECO:0000259" key="8">
    <source>
        <dbReference type="PROSITE" id="PS50126"/>
    </source>
</evidence>
<evidence type="ECO:0000256" key="7">
    <source>
        <dbReference type="HAMAP-Rule" id="MF_00945"/>
    </source>
</evidence>
<dbReference type="SUPFAM" id="SSF69705">
    <property type="entry name" value="Transcription factor NusA, N-terminal domain"/>
    <property type="match status" value="1"/>
</dbReference>
<comment type="subunit">
    <text evidence="7">Monomer. Binds directly to the core enzyme of the DNA-dependent RNA polymerase and to nascent RNA.</text>
</comment>
<evidence type="ECO:0000256" key="5">
    <source>
        <dbReference type="ARBA" id="ARBA00023015"/>
    </source>
</evidence>
<dbReference type="PROSITE" id="PS50084">
    <property type="entry name" value="KH_TYPE_1"/>
    <property type="match status" value="1"/>
</dbReference>
<dbReference type="GO" id="GO:0003723">
    <property type="term" value="F:RNA binding"/>
    <property type="evidence" value="ECO:0007669"/>
    <property type="project" value="UniProtKB-UniRule"/>
</dbReference>
<keyword evidence="1 7" id="KW-0806">Transcription termination</keyword>
<dbReference type="Gene3D" id="2.40.50.140">
    <property type="entry name" value="Nucleic acid-binding proteins"/>
    <property type="match status" value="1"/>
</dbReference>
<evidence type="ECO:0000256" key="6">
    <source>
        <dbReference type="ARBA" id="ARBA00023163"/>
    </source>
</evidence>
<dbReference type="InterPro" id="IPR010214">
    <property type="entry name" value="Tscrpt_termin_fac_NusA_C_rpt"/>
</dbReference>
<dbReference type="Gene3D" id="3.30.1480.10">
    <property type="entry name" value="NusA, N-terminal domain"/>
    <property type="match status" value="1"/>
</dbReference>
<dbReference type="NCBIfam" id="TIGR01953">
    <property type="entry name" value="NusA"/>
    <property type="match status" value="1"/>
</dbReference>
<evidence type="ECO:0000256" key="4">
    <source>
        <dbReference type="ARBA" id="ARBA00022884"/>
    </source>
</evidence>
<keyword evidence="5 7" id="KW-0805">Transcription regulation</keyword>
<comment type="subcellular location">
    <subcellularLocation>
        <location evidence="7">Cytoplasm</location>
    </subcellularLocation>
</comment>
<dbReference type="InterPro" id="IPR003029">
    <property type="entry name" value="S1_domain"/>
</dbReference>
<evidence type="ECO:0000256" key="1">
    <source>
        <dbReference type="ARBA" id="ARBA00022472"/>
    </source>
</evidence>
<evidence type="ECO:0000313" key="9">
    <source>
        <dbReference type="EMBL" id="RDE49052.1"/>
    </source>
</evidence>
<dbReference type="InterPro" id="IPR036555">
    <property type="entry name" value="NusA_N_sf"/>
</dbReference>
<dbReference type="FunFam" id="3.30.300.20:FF:000005">
    <property type="entry name" value="Transcription termination/antitermination protein NusA"/>
    <property type="match status" value="1"/>
</dbReference>